<reference evidence="12 13" key="1">
    <citation type="submission" date="2021-02" db="EMBL/GenBank/DDBJ databases">
        <title>Genome assembly of Pseudopithomyces chartarum.</title>
        <authorList>
            <person name="Jauregui R."/>
            <person name="Singh J."/>
            <person name="Voisey C."/>
        </authorList>
    </citation>
    <scope>NUCLEOTIDE SEQUENCE [LARGE SCALE GENOMIC DNA]</scope>
    <source>
        <strain evidence="12 13">AGR01</strain>
    </source>
</reference>
<evidence type="ECO:0000313" key="12">
    <source>
        <dbReference type="EMBL" id="KAK3197559.1"/>
    </source>
</evidence>
<dbReference type="GO" id="GO:0005634">
    <property type="term" value="C:nucleus"/>
    <property type="evidence" value="ECO:0007669"/>
    <property type="project" value="UniProtKB-SubCell"/>
</dbReference>
<name>A0AAN6LM13_9PLEO</name>
<keyword evidence="6" id="KW-0238">DNA-binding</keyword>
<dbReference type="GO" id="GO:0008270">
    <property type="term" value="F:zinc ion binding"/>
    <property type="evidence" value="ECO:0007669"/>
    <property type="project" value="InterPro"/>
</dbReference>
<dbReference type="CDD" id="cd12148">
    <property type="entry name" value="fungal_TF_MHR"/>
    <property type="match status" value="1"/>
</dbReference>
<evidence type="ECO:0000259" key="11">
    <source>
        <dbReference type="SMART" id="SM00906"/>
    </source>
</evidence>
<feature type="compositionally biased region" description="Acidic residues" evidence="10">
    <location>
        <begin position="1312"/>
        <end position="1323"/>
    </location>
</feature>
<dbReference type="InterPro" id="IPR007219">
    <property type="entry name" value="XnlR_reg_dom"/>
</dbReference>
<dbReference type="Pfam" id="PF04082">
    <property type="entry name" value="Fungal_trans"/>
    <property type="match status" value="1"/>
</dbReference>
<evidence type="ECO:0000256" key="7">
    <source>
        <dbReference type="ARBA" id="ARBA00023163"/>
    </source>
</evidence>
<feature type="domain" description="Xylanolytic transcriptional activator regulatory" evidence="11">
    <location>
        <begin position="364"/>
        <end position="436"/>
    </location>
</feature>
<evidence type="ECO:0000313" key="13">
    <source>
        <dbReference type="Proteomes" id="UP001280581"/>
    </source>
</evidence>
<feature type="region of interest" description="Disordered" evidence="10">
    <location>
        <begin position="1312"/>
        <end position="1335"/>
    </location>
</feature>
<dbReference type="Gene3D" id="3.20.170.30">
    <property type="match status" value="1"/>
</dbReference>
<evidence type="ECO:0000256" key="2">
    <source>
        <dbReference type="ARBA" id="ARBA00004123"/>
    </source>
</evidence>
<organism evidence="12 13">
    <name type="scientific">Pseudopithomyces chartarum</name>
    <dbReference type="NCBI Taxonomy" id="1892770"/>
    <lineage>
        <taxon>Eukaryota</taxon>
        <taxon>Fungi</taxon>
        <taxon>Dikarya</taxon>
        <taxon>Ascomycota</taxon>
        <taxon>Pezizomycotina</taxon>
        <taxon>Dothideomycetes</taxon>
        <taxon>Pleosporomycetidae</taxon>
        <taxon>Pleosporales</taxon>
        <taxon>Massarineae</taxon>
        <taxon>Didymosphaeriaceae</taxon>
        <taxon>Pseudopithomyces</taxon>
    </lineage>
</organism>
<evidence type="ECO:0000256" key="4">
    <source>
        <dbReference type="ARBA" id="ARBA00022833"/>
    </source>
</evidence>
<evidence type="ECO:0000256" key="10">
    <source>
        <dbReference type="SAM" id="MobiDB-lite"/>
    </source>
</evidence>
<dbReference type="GO" id="GO:0043565">
    <property type="term" value="F:sequence-specific DNA binding"/>
    <property type="evidence" value="ECO:0007669"/>
    <property type="project" value="TreeGrafter"/>
</dbReference>
<dbReference type="SUPFAM" id="SSF56399">
    <property type="entry name" value="ADP-ribosylation"/>
    <property type="match status" value="1"/>
</dbReference>
<comment type="subcellular location">
    <subcellularLocation>
        <location evidence="2">Nucleus</location>
    </subcellularLocation>
</comment>
<feature type="region of interest" description="Disordered" evidence="10">
    <location>
        <begin position="665"/>
        <end position="693"/>
    </location>
</feature>
<evidence type="ECO:0000256" key="1">
    <source>
        <dbReference type="ARBA" id="ARBA00003343"/>
    </source>
</evidence>
<feature type="region of interest" description="Disordered" evidence="10">
    <location>
        <begin position="1098"/>
        <end position="1121"/>
    </location>
</feature>
<evidence type="ECO:0000256" key="5">
    <source>
        <dbReference type="ARBA" id="ARBA00023015"/>
    </source>
</evidence>
<dbReference type="InterPro" id="IPR042081">
    <property type="entry name" value="RNA_2'-PTrans_C"/>
</dbReference>
<proteinExistence type="predicted"/>
<feature type="region of interest" description="Disordered" evidence="10">
    <location>
        <begin position="211"/>
        <end position="236"/>
    </location>
</feature>
<dbReference type="EC" id="2.7.1.160" evidence="3"/>
<dbReference type="InterPro" id="IPR051711">
    <property type="entry name" value="Stress_Response_Reg"/>
</dbReference>
<feature type="compositionally biased region" description="Basic and acidic residues" evidence="10">
    <location>
        <begin position="1324"/>
        <end position="1335"/>
    </location>
</feature>
<evidence type="ECO:0000256" key="6">
    <source>
        <dbReference type="ARBA" id="ARBA00023125"/>
    </source>
</evidence>
<comment type="caution">
    <text evidence="12">The sequence shown here is derived from an EMBL/GenBank/DDBJ whole genome shotgun (WGS) entry which is preliminary data.</text>
</comment>
<evidence type="ECO:0000256" key="8">
    <source>
        <dbReference type="ARBA" id="ARBA00023242"/>
    </source>
</evidence>
<keyword evidence="4" id="KW-0862">Zinc</keyword>
<dbReference type="GO" id="GO:0045944">
    <property type="term" value="P:positive regulation of transcription by RNA polymerase II"/>
    <property type="evidence" value="ECO:0007669"/>
    <property type="project" value="TreeGrafter"/>
</dbReference>
<protein>
    <recommendedName>
        <fullName evidence="3">2'-phosphotransferase</fullName>
        <ecNumber evidence="3">2.7.1.160</ecNumber>
    </recommendedName>
</protein>
<feature type="region of interest" description="Disordered" evidence="10">
    <location>
        <begin position="1"/>
        <end position="56"/>
    </location>
</feature>
<dbReference type="Gene3D" id="1.10.10.970">
    <property type="entry name" value="RNA 2'-phosphotransferase, Tpt1/KptA family, N-terminal domain"/>
    <property type="match status" value="1"/>
</dbReference>
<sequence>MDAPTSPVVDGQTTDAVRGGALQFEETPDVEEQTTPINDDAEEQPHKTATGPMQKRRRVTRACYECTYDQPSNRRRTAAPQYIEALETQLKRAKTIISIVFPTLDLGDASIDAHLQSGVLPQLPAAPPRPQPFPEPRSAPRRDIPPRDEDVADSHLESMVKATGSLDLDEDGNWDYHGHSSGLSFMRRLQQDYGEIIAGKAPSSTLFKYRPPSQVLDSPNSAHPSPADSTAHHAAGTDLPPKKIARVLCDNALVDASAMLRVVHLPSFYKSLDRMYEITPENYGNAENTFLPLLYAVLALGTLFPKVKTQPEPAGLEGHVDEGYKYFRASRQLLDVTDCRDLTSLQAIVFMIQFLQSTAKLSTCYSYIGVALRSAIRMGLHRSFNVNFTPIEAETRKRLFWVIRRMDTYVGAMLGLPHFLEDDDVDQDYPTEVDDEYITETEILPMPEGTISVMAASNAHVKIVQILSKICKHVYPTKGTQGGGNNAVTYSVSYSKIREIEQNMQQWLDELPMALKPGGEAPPIIIRVQQLLRMAFAHSQLLLYRPFLHYVSSTQRAKTTVDQRAFACASACISVSRNIIHISAEMKKRGLLVGAYWFSMYTTFFAVISILYFVLENPTSQTSRELYREAVEGKELLDFFAKSSLAADRCSETLQSIFDRLPESVKRGSEVTETKKRRQASSPQSMHTRPHALRQDSDFIAMGLRRASTFPESMPPHGKATLPLSHSHLSNLGINSYSSSAPSGGDYFQVTPSLTPTSATTSSLGSFNLSTGSQLHPGQPFAGSPMTSMADAAGLNVDINTMMFPSADPLAYPNQPMTTFEESHPQTYQLKRGSPTMAQLPPQFTGVDMKPSPASFSPNPLASIPPGARRPDNEVQLLGPMPMYLMQGAQHRSFHPHHAMQGPQPHRIPGQNHTSMNFDEIFGGEEWAQTFLDPGLGLSGGPGFGGQPQYGPGGPGGPGMGGWQILGESRISPTTAFSTNSGYPAILCTVHPYLQPTKFIRQVAQAMARGGGRGGRNPKDMPREQQVSRKVSWLLRHGAGQEGLKLGKGGYVNVDDALNTQSLRKLQVTFPELREIVRTNDKQRFSMALKEQLEKIGEEEAEKGAVEGEGAVPDAEEEDPSKWVIRANQGHSVKVDNEGLLTPITLEAGNVPDTVVHGTDEPAWDLILKGGGLRRMGRNHIHFASGLPAGFKSLSSSSPVTDQEKEAPPVISGMRKSSTVLVYIDTKAALQAGVKFFISENGVILTEGNDEGFLSYEFFTRVENRRDGNVLMSEGVLPEGVVVDVEAWEKEVGGRGAKGGRGRGAGVDEVDEVDEEDGVEETVEVDREPMTIRPI</sequence>
<dbReference type="EMBL" id="WVTA01000018">
    <property type="protein sequence ID" value="KAK3197559.1"/>
    <property type="molecule type" value="Genomic_DNA"/>
</dbReference>
<dbReference type="SMART" id="SM00906">
    <property type="entry name" value="Fungal_trans"/>
    <property type="match status" value="1"/>
</dbReference>
<dbReference type="PANTHER" id="PTHR47540">
    <property type="entry name" value="THIAMINE REPRESSIBLE GENES REGULATORY PROTEIN THI5"/>
    <property type="match status" value="1"/>
</dbReference>
<keyword evidence="7" id="KW-0804">Transcription</keyword>
<accession>A0AAN6LM13</accession>
<dbReference type="GO" id="GO:0006351">
    <property type="term" value="P:DNA-templated transcription"/>
    <property type="evidence" value="ECO:0007669"/>
    <property type="project" value="InterPro"/>
</dbReference>
<keyword evidence="13" id="KW-1185">Reference proteome</keyword>
<evidence type="ECO:0000256" key="9">
    <source>
        <dbReference type="ARBA" id="ARBA00047949"/>
    </source>
</evidence>
<dbReference type="Pfam" id="PF01885">
    <property type="entry name" value="PTS_2-RNA"/>
    <property type="match status" value="1"/>
</dbReference>
<dbReference type="InterPro" id="IPR042080">
    <property type="entry name" value="RNA_2'-PTrans_N"/>
</dbReference>
<keyword evidence="5" id="KW-0805">Transcription regulation</keyword>
<comment type="function">
    <text evidence="1">Catalyzes the last step of tRNA splicing, the transfer of the splice junction 2'-phosphate from ligated tRNA to NAD to produce ADP-ribose 1''-2'' cyclic phosphate.</text>
</comment>
<dbReference type="InterPro" id="IPR002745">
    <property type="entry name" value="Ptrans_KptA/Tpt1"/>
</dbReference>
<evidence type="ECO:0000256" key="3">
    <source>
        <dbReference type="ARBA" id="ARBA00012007"/>
    </source>
</evidence>
<feature type="compositionally biased region" description="Pro residues" evidence="10">
    <location>
        <begin position="124"/>
        <end position="137"/>
    </location>
</feature>
<dbReference type="PANTHER" id="PTHR47540:SF1">
    <property type="entry name" value="ACTIVATOR OF STRESS GENES 1-RELATED"/>
    <property type="match status" value="1"/>
</dbReference>
<dbReference type="Proteomes" id="UP001280581">
    <property type="component" value="Unassembled WGS sequence"/>
</dbReference>
<gene>
    <name evidence="12" type="ORF">GRF29_216g580566</name>
</gene>
<feature type="region of interest" description="Disordered" evidence="10">
    <location>
        <begin position="120"/>
        <end position="154"/>
    </location>
</feature>
<keyword evidence="8" id="KW-0539">Nucleus</keyword>
<feature type="compositionally biased region" description="Basic and acidic residues" evidence="10">
    <location>
        <begin position="665"/>
        <end position="674"/>
    </location>
</feature>
<dbReference type="GO" id="GO:0000215">
    <property type="term" value="F:tRNA 2'-phosphotransferase activity"/>
    <property type="evidence" value="ECO:0007669"/>
    <property type="project" value="UniProtKB-EC"/>
</dbReference>
<feature type="compositionally biased region" description="Basic and acidic residues" evidence="10">
    <location>
        <begin position="138"/>
        <end position="154"/>
    </location>
</feature>
<comment type="catalytic activity">
    <reaction evidence="9">
        <text>2'-phospho-[ligated tRNA] + NAD(+) = mature tRNA + ADP-alpha-D-ribose 1'',2''-cyclic phosphate + nicotinamide</text>
        <dbReference type="Rhea" id="RHEA:23324"/>
        <dbReference type="Rhea" id="RHEA-COMP:11106"/>
        <dbReference type="Rhea" id="RHEA-COMP:11107"/>
        <dbReference type="ChEBI" id="CHEBI:17154"/>
        <dbReference type="ChEBI" id="CHEBI:57540"/>
        <dbReference type="ChEBI" id="CHEBI:76596"/>
        <dbReference type="ChEBI" id="CHEBI:82883"/>
        <dbReference type="ChEBI" id="CHEBI:85027"/>
        <dbReference type="EC" id="2.7.1.160"/>
    </reaction>
</comment>